<feature type="chain" id="PRO_5043421936" evidence="2">
    <location>
        <begin position="19"/>
        <end position="449"/>
    </location>
</feature>
<name>A0AAX6MN79_9PEZI</name>
<feature type="region of interest" description="Disordered" evidence="1">
    <location>
        <begin position="89"/>
        <end position="113"/>
    </location>
</feature>
<accession>A0AAX6MN79</accession>
<organism evidence="3 4">
    <name type="scientific">Daldinia eschscholtzii</name>
    <dbReference type="NCBI Taxonomy" id="292717"/>
    <lineage>
        <taxon>Eukaryota</taxon>
        <taxon>Fungi</taxon>
        <taxon>Dikarya</taxon>
        <taxon>Ascomycota</taxon>
        <taxon>Pezizomycotina</taxon>
        <taxon>Sordariomycetes</taxon>
        <taxon>Xylariomycetidae</taxon>
        <taxon>Xylariales</taxon>
        <taxon>Hypoxylaceae</taxon>
        <taxon>Daldinia</taxon>
    </lineage>
</organism>
<feature type="compositionally biased region" description="Polar residues" evidence="1">
    <location>
        <begin position="89"/>
        <end position="100"/>
    </location>
</feature>
<proteinExistence type="predicted"/>
<evidence type="ECO:0000256" key="2">
    <source>
        <dbReference type="SAM" id="SignalP"/>
    </source>
</evidence>
<sequence>MAAWARVLFLGLLALCHGVSHTTAAEHSQELAVKSSFQYLSIPATTIGTAVETNLVVSELLHNLSTFATIHKRPSHQIQTTQNVDLATETPSESFPTYPTLTDKDVSGSVPSSGTSLTYGPIATQVAEETPQGYPGVFDPESGLLQERHLDEFNSRSLQLGSQEELSRRDDYNDGYGYGYGSSTTPVGNGGYGNPPQPTVLPPGAYGNQQTSEINRQTVVEVPDPDPKTVTVSLEYRTSSVVYSSSITPAPVIVVIVTGTGESVSQTPEYNVTQTATASDPTVDPTVDPSQEVTLLVPSNSIEHSTTLSEPKSATISTESYVYTTVTQSSPSSFSHAGSSTNTVYTVTGHPTPRPVSTNAAVPSIKLHRYCIVIGQAKTTIVIVPLQKLKEGPVKTIVADDKLWTTKNVILRMDVVAAVAHSSANLYAGFGGKLHNLKLVSLLRKKALE</sequence>
<evidence type="ECO:0000313" key="4">
    <source>
        <dbReference type="Proteomes" id="UP001369815"/>
    </source>
</evidence>
<dbReference type="AlphaFoldDB" id="A0AAX6MN79"/>
<evidence type="ECO:0000313" key="3">
    <source>
        <dbReference type="EMBL" id="KAK6953903.1"/>
    </source>
</evidence>
<comment type="caution">
    <text evidence="3">The sequence shown here is derived from an EMBL/GenBank/DDBJ whole genome shotgun (WGS) entry which is preliminary data.</text>
</comment>
<feature type="signal peptide" evidence="2">
    <location>
        <begin position="1"/>
        <end position="18"/>
    </location>
</feature>
<keyword evidence="4" id="KW-1185">Reference proteome</keyword>
<dbReference type="EMBL" id="JBANMG010000004">
    <property type="protein sequence ID" value="KAK6953903.1"/>
    <property type="molecule type" value="Genomic_DNA"/>
</dbReference>
<keyword evidence="2" id="KW-0732">Signal</keyword>
<evidence type="ECO:0000256" key="1">
    <source>
        <dbReference type="SAM" id="MobiDB-lite"/>
    </source>
</evidence>
<dbReference type="Proteomes" id="UP001369815">
    <property type="component" value="Unassembled WGS sequence"/>
</dbReference>
<protein>
    <submittedName>
        <fullName evidence="3">Uncharacterized protein</fullName>
    </submittedName>
</protein>
<reference evidence="3 4" key="1">
    <citation type="journal article" date="2024" name="Front Chem Biol">
        <title>Unveiling the potential of Daldinia eschscholtzii MFLUCC 19-0629 through bioactivity and bioinformatics studies for enhanced sustainable agriculture production.</title>
        <authorList>
            <person name="Brooks S."/>
            <person name="Weaver J.A."/>
            <person name="Klomchit A."/>
            <person name="Alharthi S.A."/>
            <person name="Onlamun T."/>
            <person name="Nurani R."/>
            <person name="Vong T.K."/>
            <person name="Alberti F."/>
            <person name="Greco C."/>
        </authorList>
    </citation>
    <scope>NUCLEOTIDE SEQUENCE [LARGE SCALE GENOMIC DNA]</scope>
    <source>
        <strain evidence="3">MFLUCC 19-0629</strain>
    </source>
</reference>
<gene>
    <name evidence="3" type="ORF">Daesc_003865</name>
</gene>